<feature type="transmembrane region" description="Helical" evidence="2">
    <location>
        <begin position="37"/>
        <end position="55"/>
    </location>
</feature>
<organism evidence="3 4">
    <name type="scientific">Zymoseptoria tritici (strain ST99CH_3D7)</name>
    <dbReference type="NCBI Taxonomy" id="1276538"/>
    <lineage>
        <taxon>Eukaryota</taxon>
        <taxon>Fungi</taxon>
        <taxon>Dikarya</taxon>
        <taxon>Ascomycota</taxon>
        <taxon>Pezizomycotina</taxon>
        <taxon>Dothideomycetes</taxon>
        <taxon>Dothideomycetidae</taxon>
        <taxon>Mycosphaerellales</taxon>
        <taxon>Mycosphaerellaceae</taxon>
        <taxon>Zymoseptoria</taxon>
    </lineage>
</organism>
<sequence>MATHKPTSTDTTLLLHGLASFILLLATITTLDPANLFSATLPLGCFGVVILVLPLSGTFRRIMEGDFDKGNKKVEAHGGGRQARREEARKKRKGL</sequence>
<evidence type="ECO:0000313" key="3">
    <source>
        <dbReference type="EMBL" id="SMQ51860.1"/>
    </source>
</evidence>
<keyword evidence="2" id="KW-1133">Transmembrane helix</keyword>
<keyword evidence="2" id="KW-0812">Transmembrane</keyword>
<keyword evidence="4" id="KW-1185">Reference proteome</keyword>
<evidence type="ECO:0000256" key="1">
    <source>
        <dbReference type="SAM" id="MobiDB-lite"/>
    </source>
</evidence>
<reference evidence="3 4" key="1">
    <citation type="submission" date="2016-06" db="EMBL/GenBank/DDBJ databases">
        <authorList>
            <person name="Kjaerup R.B."/>
            <person name="Dalgaard T.S."/>
            <person name="Juul-Madsen H.R."/>
        </authorList>
    </citation>
    <scope>NUCLEOTIDE SEQUENCE [LARGE SCALE GENOMIC DNA]</scope>
</reference>
<feature type="region of interest" description="Disordered" evidence="1">
    <location>
        <begin position="70"/>
        <end position="95"/>
    </location>
</feature>
<proteinExistence type="predicted"/>
<feature type="transmembrane region" description="Helical" evidence="2">
    <location>
        <begin position="12"/>
        <end position="31"/>
    </location>
</feature>
<gene>
    <name evidence="3" type="ORF">ZT3D7_G7013</name>
</gene>
<name>A0A1X7RX83_ZYMT9</name>
<protein>
    <submittedName>
        <fullName evidence="3">Uncharacterized protein</fullName>
    </submittedName>
</protein>
<accession>A0A1X7RX83</accession>
<dbReference type="AlphaFoldDB" id="A0A1X7RX83"/>
<dbReference type="Proteomes" id="UP000215127">
    <property type="component" value="Chromosome 6"/>
</dbReference>
<evidence type="ECO:0000313" key="4">
    <source>
        <dbReference type="Proteomes" id="UP000215127"/>
    </source>
</evidence>
<feature type="compositionally biased region" description="Basic and acidic residues" evidence="1">
    <location>
        <begin position="70"/>
        <end position="89"/>
    </location>
</feature>
<keyword evidence="2" id="KW-0472">Membrane</keyword>
<dbReference type="EMBL" id="LT853697">
    <property type="protein sequence ID" value="SMQ51860.1"/>
    <property type="molecule type" value="Genomic_DNA"/>
</dbReference>
<evidence type="ECO:0000256" key="2">
    <source>
        <dbReference type="SAM" id="Phobius"/>
    </source>
</evidence>